<gene>
    <name evidence="1" type="ORF">Adt_11180</name>
</gene>
<comment type="caution">
    <text evidence="1">The sequence shown here is derived from an EMBL/GenBank/DDBJ whole genome shotgun (WGS) entry which is preliminary data.</text>
</comment>
<dbReference type="AlphaFoldDB" id="A0ABD1UM46"/>
<reference evidence="2" key="1">
    <citation type="submission" date="2024-07" db="EMBL/GenBank/DDBJ databases">
        <title>Two chromosome-level genome assemblies of Korean endemic species Abeliophyllum distichum and Forsythia ovata (Oleaceae).</title>
        <authorList>
            <person name="Jang H."/>
        </authorList>
    </citation>
    <scope>NUCLEOTIDE SEQUENCE [LARGE SCALE GENOMIC DNA]</scope>
</reference>
<dbReference type="PANTHER" id="PTHR33240">
    <property type="entry name" value="OS08G0508500 PROTEIN"/>
    <property type="match status" value="1"/>
</dbReference>
<accession>A0ABD1UM46</accession>
<name>A0ABD1UM46_9LAMI</name>
<protein>
    <submittedName>
        <fullName evidence="1">Ribonuclease H</fullName>
    </submittedName>
</protein>
<sequence length="169" mass="19020">MIAVIAQLNDIRQKEEKTVKSYFKKFSNVINKIETVTDEKALDALENEAGIHYPHCDALVVRAVVARNGRILVDDRSAVNIVFSSAFDQMDVDHELTAISEPLFSFTGNSRIPRGRITLAVDFGKPSCHLRKFMKFLIVDTRFANHGVLGRPALKDLQAVTNKYNFVLI</sequence>
<organism evidence="1 2">
    <name type="scientific">Abeliophyllum distichum</name>
    <dbReference type="NCBI Taxonomy" id="126358"/>
    <lineage>
        <taxon>Eukaryota</taxon>
        <taxon>Viridiplantae</taxon>
        <taxon>Streptophyta</taxon>
        <taxon>Embryophyta</taxon>
        <taxon>Tracheophyta</taxon>
        <taxon>Spermatophyta</taxon>
        <taxon>Magnoliopsida</taxon>
        <taxon>eudicotyledons</taxon>
        <taxon>Gunneridae</taxon>
        <taxon>Pentapetalae</taxon>
        <taxon>asterids</taxon>
        <taxon>lamiids</taxon>
        <taxon>Lamiales</taxon>
        <taxon>Oleaceae</taxon>
        <taxon>Forsythieae</taxon>
        <taxon>Abeliophyllum</taxon>
    </lineage>
</organism>
<keyword evidence="2" id="KW-1185">Reference proteome</keyword>
<dbReference type="PANTHER" id="PTHR33240:SF15">
    <property type="entry name" value="GAG-PRO-LIKE PROTEIN"/>
    <property type="match status" value="1"/>
</dbReference>
<dbReference type="Proteomes" id="UP001604336">
    <property type="component" value="Unassembled WGS sequence"/>
</dbReference>
<dbReference type="EMBL" id="JBFOLK010000003">
    <property type="protein sequence ID" value="KAL2526126.1"/>
    <property type="molecule type" value="Genomic_DNA"/>
</dbReference>
<evidence type="ECO:0000313" key="2">
    <source>
        <dbReference type="Proteomes" id="UP001604336"/>
    </source>
</evidence>
<evidence type="ECO:0000313" key="1">
    <source>
        <dbReference type="EMBL" id="KAL2526126.1"/>
    </source>
</evidence>
<proteinExistence type="predicted"/>